<dbReference type="PANTHER" id="PTHR43384:SF13">
    <property type="entry name" value="SLR0110 PROTEIN"/>
    <property type="match status" value="1"/>
</dbReference>
<feature type="domain" description="AAA+ ATPase" evidence="3">
    <location>
        <begin position="131"/>
        <end position="308"/>
    </location>
</feature>
<dbReference type="Pfam" id="PF10609">
    <property type="entry name" value="ParA"/>
    <property type="match status" value="1"/>
</dbReference>
<dbReference type="SMART" id="SM00382">
    <property type="entry name" value="AAA"/>
    <property type="match status" value="1"/>
</dbReference>
<dbReference type="STRING" id="405436.SAMN05444365_10493"/>
<evidence type="ECO:0000313" key="5">
    <source>
        <dbReference type="Proteomes" id="UP000242415"/>
    </source>
</evidence>
<organism evidence="4 5">
    <name type="scientific">Micromonospora pattaloongensis</name>
    <dbReference type="NCBI Taxonomy" id="405436"/>
    <lineage>
        <taxon>Bacteria</taxon>
        <taxon>Bacillati</taxon>
        <taxon>Actinomycetota</taxon>
        <taxon>Actinomycetes</taxon>
        <taxon>Micromonosporales</taxon>
        <taxon>Micromonosporaceae</taxon>
        <taxon>Micromonospora</taxon>
    </lineage>
</organism>
<keyword evidence="5" id="KW-1185">Reference proteome</keyword>
<protein>
    <submittedName>
        <fullName evidence="4">Pilus assembly protein CpaE</fullName>
    </submittedName>
</protein>
<dbReference type="Gene3D" id="3.40.50.300">
    <property type="entry name" value="P-loop containing nucleotide triphosphate hydrolases"/>
    <property type="match status" value="1"/>
</dbReference>
<dbReference type="RefSeq" id="WP_091556026.1">
    <property type="nucleotide sequence ID" value="NZ_FNPH01000004.1"/>
</dbReference>
<dbReference type="GO" id="GO:0051782">
    <property type="term" value="P:negative regulation of cell division"/>
    <property type="evidence" value="ECO:0007669"/>
    <property type="project" value="TreeGrafter"/>
</dbReference>
<dbReference type="InterPro" id="IPR003593">
    <property type="entry name" value="AAA+_ATPase"/>
</dbReference>
<dbReference type="EMBL" id="FNPH01000004">
    <property type="protein sequence ID" value="SDY90823.1"/>
    <property type="molecule type" value="Genomic_DNA"/>
</dbReference>
<evidence type="ECO:0000259" key="3">
    <source>
        <dbReference type="SMART" id="SM00382"/>
    </source>
</evidence>
<keyword evidence="2" id="KW-0067">ATP-binding</keyword>
<dbReference type="OrthoDB" id="3448281at2"/>
<evidence type="ECO:0000313" key="4">
    <source>
        <dbReference type="EMBL" id="SDY90823.1"/>
    </source>
</evidence>
<sequence>MTVYCDPSRRPWPGGPDESVRVVESLAGLAAALDADPAERLVVLGPSVPLDAALGCAESYRVGRPTLGVLLLRDRVEVDVLAAAIRAGLREVVPAGDPAALGAAAERSLRLSAQLEAGPAPGGAPRERAEAQVVTVFAGKGGCGKSTVATNLAVTLAAGGSRRVCLIDLDLQFGDVGILLQLTPDRGIADAIAMAGRLDEAGLRSLLTPYRPGVDVLLAPTRPAEGDHVTRQLVTELVTQARSLFDFIVIDTPPYFSDQVLAALDVTDRFVLVVTPDLPTLKSIRLTLDMFELLGYAADRRLVLLNRADSAVGLSVADVERAVGAPMAVLMPSSRDVPVSVNRGVPLAVEKPRHPVSRAIGELAAQCVPGGRATTHRRRGVFGRRG</sequence>
<accession>A0A1H3NPY1</accession>
<reference evidence="5" key="1">
    <citation type="submission" date="2016-10" db="EMBL/GenBank/DDBJ databases">
        <authorList>
            <person name="Varghese N."/>
            <person name="Submissions S."/>
        </authorList>
    </citation>
    <scope>NUCLEOTIDE SEQUENCE [LARGE SCALE GENOMIC DNA]</scope>
    <source>
        <strain evidence="5">DSM 45245</strain>
    </source>
</reference>
<dbReference type="InterPro" id="IPR033756">
    <property type="entry name" value="YlxH/NBP35"/>
</dbReference>
<dbReference type="Proteomes" id="UP000242415">
    <property type="component" value="Unassembled WGS sequence"/>
</dbReference>
<dbReference type="GO" id="GO:0005829">
    <property type="term" value="C:cytosol"/>
    <property type="evidence" value="ECO:0007669"/>
    <property type="project" value="TreeGrafter"/>
</dbReference>
<name>A0A1H3NPY1_9ACTN</name>
<dbReference type="AlphaFoldDB" id="A0A1H3NPY1"/>
<dbReference type="InterPro" id="IPR050625">
    <property type="entry name" value="ParA/MinD_ATPase"/>
</dbReference>
<keyword evidence="1" id="KW-0547">Nucleotide-binding</keyword>
<dbReference type="GO" id="GO:0016887">
    <property type="term" value="F:ATP hydrolysis activity"/>
    <property type="evidence" value="ECO:0007669"/>
    <property type="project" value="TreeGrafter"/>
</dbReference>
<dbReference type="GO" id="GO:0009898">
    <property type="term" value="C:cytoplasmic side of plasma membrane"/>
    <property type="evidence" value="ECO:0007669"/>
    <property type="project" value="TreeGrafter"/>
</dbReference>
<dbReference type="SUPFAM" id="SSF52540">
    <property type="entry name" value="P-loop containing nucleoside triphosphate hydrolases"/>
    <property type="match status" value="1"/>
</dbReference>
<dbReference type="GO" id="GO:0005524">
    <property type="term" value="F:ATP binding"/>
    <property type="evidence" value="ECO:0007669"/>
    <property type="project" value="UniProtKB-KW"/>
</dbReference>
<dbReference type="InterPro" id="IPR027417">
    <property type="entry name" value="P-loop_NTPase"/>
</dbReference>
<evidence type="ECO:0000256" key="1">
    <source>
        <dbReference type="ARBA" id="ARBA00022741"/>
    </source>
</evidence>
<dbReference type="PANTHER" id="PTHR43384">
    <property type="entry name" value="SEPTUM SITE-DETERMINING PROTEIN MIND HOMOLOG, CHLOROPLASTIC-RELATED"/>
    <property type="match status" value="1"/>
</dbReference>
<evidence type="ECO:0000256" key="2">
    <source>
        <dbReference type="ARBA" id="ARBA00022840"/>
    </source>
</evidence>
<proteinExistence type="predicted"/>
<gene>
    <name evidence="4" type="ORF">SAMN05444365_10493</name>
</gene>